<dbReference type="Gramene" id="mRNA:HanXRQr2_Chr01g0011471">
    <property type="protein sequence ID" value="CDS:HanXRQr2_Chr01g0011471.1"/>
    <property type="gene ID" value="HanXRQr2_Chr01g0011471"/>
</dbReference>
<keyword evidence="1" id="KW-1133">Transmembrane helix</keyword>
<protein>
    <submittedName>
        <fullName evidence="2">Uncharacterized protein</fullName>
    </submittedName>
</protein>
<reference evidence="2" key="2">
    <citation type="submission" date="2020-06" db="EMBL/GenBank/DDBJ databases">
        <title>Helianthus annuus Genome sequencing and assembly Release 2.</title>
        <authorList>
            <person name="Gouzy J."/>
            <person name="Langlade N."/>
            <person name="Munos S."/>
        </authorList>
    </citation>
    <scope>NUCLEOTIDE SEQUENCE</scope>
    <source>
        <tissue evidence="2">Leaves</tissue>
    </source>
</reference>
<gene>
    <name evidence="2" type="ORF">HanXRQr2_Chr01g0011471</name>
</gene>
<keyword evidence="3" id="KW-1185">Reference proteome</keyword>
<comment type="caution">
    <text evidence="2">The sequence shown here is derived from an EMBL/GenBank/DDBJ whole genome shotgun (WGS) entry which is preliminary data.</text>
</comment>
<dbReference type="AlphaFoldDB" id="A0A9K3JU05"/>
<organism evidence="2 3">
    <name type="scientific">Helianthus annuus</name>
    <name type="common">Common sunflower</name>
    <dbReference type="NCBI Taxonomy" id="4232"/>
    <lineage>
        <taxon>Eukaryota</taxon>
        <taxon>Viridiplantae</taxon>
        <taxon>Streptophyta</taxon>
        <taxon>Embryophyta</taxon>
        <taxon>Tracheophyta</taxon>
        <taxon>Spermatophyta</taxon>
        <taxon>Magnoliopsida</taxon>
        <taxon>eudicotyledons</taxon>
        <taxon>Gunneridae</taxon>
        <taxon>Pentapetalae</taxon>
        <taxon>asterids</taxon>
        <taxon>campanulids</taxon>
        <taxon>Asterales</taxon>
        <taxon>Asteraceae</taxon>
        <taxon>Asteroideae</taxon>
        <taxon>Heliantheae alliance</taxon>
        <taxon>Heliantheae</taxon>
        <taxon>Helianthus</taxon>
    </lineage>
</organism>
<evidence type="ECO:0000256" key="1">
    <source>
        <dbReference type="SAM" id="Phobius"/>
    </source>
</evidence>
<evidence type="ECO:0000313" key="2">
    <source>
        <dbReference type="EMBL" id="KAF5821236.1"/>
    </source>
</evidence>
<keyword evidence="1" id="KW-0472">Membrane</keyword>
<reference evidence="2" key="1">
    <citation type="journal article" date="2017" name="Nature">
        <title>The sunflower genome provides insights into oil metabolism, flowering and Asterid evolution.</title>
        <authorList>
            <person name="Badouin H."/>
            <person name="Gouzy J."/>
            <person name="Grassa C.J."/>
            <person name="Murat F."/>
            <person name="Staton S.E."/>
            <person name="Cottret L."/>
            <person name="Lelandais-Briere C."/>
            <person name="Owens G.L."/>
            <person name="Carrere S."/>
            <person name="Mayjonade B."/>
            <person name="Legrand L."/>
            <person name="Gill N."/>
            <person name="Kane N.C."/>
            <person name="Bowers J.E."/>
            <person name="Hubner S."/>
            <person name="Bellec A."/>
            <person name="Berard A."/>
            <person name="Berges H."/>
            <person name="Blanchet N."/>
            <person name="Boniface M.C."/>
            <person name="Brunel D."/>
            <person name="Catrice O."/>
            <person name="Chaidir N."/>
            <person name="Claudel C."/>
            <person name="Donnadieu C."/>
            <person name="Faraut T."/>
            <person name="Fievet G."/>
            <person name="Helmstetter N."/>
            <person name="King M."/>
            <person name="Knapp S.J."/>
            <person name="Lai Z."/>
            <person name="Le Paslier M.C."/>
            <person name="Lippi Y."/>
            <person name="Lorenzon L."/>
            <person name="Mandel J.R."/>
            <person name="Marage G."/>
            <person name="Marchand G."/>
            <person name="Marquand E."/>
            <person name="Bret-Mestries E."/>
            <person name="Morien E."/>
            <person name="Nambeesan S."/>
            <person name="Nguyen T."/>
            <person name="Pegot-Espagnet P."/>
            <person name="Pouilly N."/>
            <person name="Raftis F."/>
            <person name="Sallet E."/>
            <person name="Schiex T."/>
            <person name="Thomas J."/>
            <person name="Vandecasteele C."/>
            <person name="Vares D."/>
            <person name="Vear F."/>
            <person name="Vautrin S."/>
            <person name="Crespi M."/>
            <person name="Mangin B."/>
            <person name="Burke J.M."/>
            <person name="Salse J."/>
            <person name="Munos S."/>
            <person name="Vincourt P."/>
            <person name="Rieseberg L.H."/>
            <person name="Langlade N.B."/>
        </authorList>
    </citation>
    <scope>NUCLEOTIDE SEQUENCE</scope>
    <source>
        <tissue evidence="2">Leaves</tissue>
    </source>
</reference>
<dbReference type="PROSITE" id="PS51257">
    <property type="entry name" value="PROKAR_LIPOPROTEIN"/>
    <property type="match status" value="1"/>
</dbReference>
<dbReference type="Proteomes" id="UP000215914">
    <property type="component" value="Unassembled WGS sequence"/>
</dbReference>
<proteinExistence type="predicted"/>
<sequence>MVYVCVKIDGSPTTLSLSSFIILLGNVGGACMNVFVMFPITSQFRNQKSYSKFHISLHNSAEYPLSHLHNFEILMILARTSLNLRCFQAILMIQRCFLGKISFQTSKIMSKPT</sequence>
<dbReference type="EMBL" id="MNCJ02000316">
    <property type="protein sequence ID" value="KAF5821236.1"/>
    <property type="molecule type" value="Genomic_DNA"/>
</dbReference>
<keyword evidence="1" id="KW-0812">Transmembrane</keyword>
<feature type="transmembrane region" description="Helical" evidence="1">
    <location>
        <begin position="20"/>
        <end position="40"/>
    </location>
</feature>
<accession>A0A9K3JU05</accession>
<evidence type="ECO:0000313" key="3">
    <source>
        <dbReference type="Proteomes" id="UP000215914"/>
    </source>
</evidence>
<name>A0A9K3JU05_HELAN</name>